<dbReference type="AlphaFoldDB" id="A0A8T0IJD0"/>
<evidence type="ECO:0000313" key="2">
    <source>
        <dbReference type="EMBL" id="KAG0583135.1"/>
    </source>
</evidence>
<dbReference type="InterPro" id="IPR001680">
    <property type="entry name" value="WD40_rpt"/>
</dbReference>
<sequence>MAPVIDMDICRSRMLIITIHQDQVVRIWTYARLVCDWTHTFDEEVFSVSIRNYHVLIAFYRVIKIYFITGEKVNQINNVNVRNARQMRFSPSGHLVAVAAGRDIILVSVNGWKIIATLKGHQGTVTSVAWSHDSIYLSTAGVDGGVHGWFMEGFIRYAECVTIGSLYSSIVYDANRKYVYGCGPNIPLRAVDTDKKYWFPQILPDEVEDEGLPPEEEDEDVSGSCWEHNIFRAQTSYEAVPKGITRIAGLFRHDLLCGTNDNGELLLYFVPLSKACKPVWEEKINAGKVICLTTDENYDLIMIASSQGSIMMFTLRKLPWSKDLPDRPPSPRGFLPVDELSLVDVLAVDAEELEEKKKHAQEFSSLIEKDHKDMLYRDHLREQEFIIQMREKEELKARKISEYDLRLRLLEKRVLMTESEKEVAIQGLLESQEIKLKEMNDECEKKVSSYSVLQVNPNQI</sequence>
<organism evidence="2 3">
    <name type="scientific">Ceratodon purpureus</name>
    <name type="common">Fire moss</name>
    <name type="synonym">Dicranum purpureum</name>
    <dbReference type="NCBI Taxonomy" id="3225"/>
    <lineage>
        <taxon>Eukaryota</taxon>
        <taxon>Viridiplantae</taxon>
        <taxon>Streptophyta</taxon>
        <taxon>Embryophyta</taxon>
        <taxon>Bryophyta</taxon>
        <taxon>Bryophytina</taxon>
        <taxon>Bryopsida</taxon>
        <taxon>Dicranidae</taxon>
        <taxon>Pseudoditrichales</taxon>
        <taxon>Ditrichaceae</taxon>
        <taxon>Ceratodon</taxon>
    </lineage>
</organism>
<proteinExistence type="predicted"/>
<comment type="caution">
    <text evidence="2">The sequence shown here is derived from an EMBL/GenBank/DDBJ whole genome shotgun (WGS) entry which is preliminary data.</text>
</comment>
<dbReference type="PANTHER" id="PTHR32215">
    <property type="entry name" value="CILIA- AND FLAGELLA-ASSOCIATED PROTEIN 57"/>
    <property type="match status" value="1"/>
</dbReference>
<dbReference type="InterPro" id="IPR015943">
    <property type="entry name" value="WD40/YVTN_repeat-like_dom_sf"/>
</dbReference>
<name>A0A8T0IJD0_CERPU</name>
<dbReference type="InterPro" id="IPR036322">
    <property type="entry name" value="WD40_repeat_dom_sf"/>
</dbReference>
<gene>
    <name evidence="2" type="ORF">KC19_3G112300</name>
</gene>
<protein>
    <submittedName>
        <fullName evidence="2">Uncharacterized protein</fullName>
    </submittedName>
</protein>
<keyword evidence="3" id="KW-1185">Reference proteome</keyword>
<dbReference type="PANTHER" id="PTHR32215:SF15">
    <property type="entry name" value="CILIA- AND FLAGELLA-ASSOCIATED PROTEIN 57"/>
    <property type="match status" value="1"/>
</dbReference>
<dbReference type="Gene3D" id="2.130.10.10">
    <property type="entry name" value="YVTN repeat-like/Quinoprotein amine dehydrogenase"/>
    <property type="match status" value="1"/>
</dbReference>
<dbReference type="PROSITE" id="PS50082">
    <property type="entry name" value="WD_REPEATS_2"/>
    <property type="match status" value="1"/>
</dbReference>
<evidence type="ECO:0000313" key="3">
    <source>
        <dbReference type="Proteomes" id="UP000822688"/>
    </source>
</evidence>
<accession>A0A8T0IJD0</accession>
<evidence type="ECO:0000256" key="1">
    <source>
        <dbReference type="PROSITE-ProRule" id="PRU00221"/>
    </source>
</evidence>
<dbReference type="EMBL" id="CM026423">
    <property type="protein sequence ID" value="KAG0583135.1"/>
    <property type="molecule type" value="Genomic_DNA"/>
</dbReference>
<dbReference type="SUPFAM" id="SSF50978">
    <property type="entry name" value="WD40 repeat-like"/>
    <property type="match status" value="1"/>
</dbReference>
<feature type="repeat" description="WD" evidence="1">
    <location>
        <begin position="118"/>
        <end position="149"/>
    </location>
</feature>
<dbReference type="Proteomes" id="UP000822688">
    <property type="component" value="Chromosome 3"/>
</dbReference>
<dbReference type="InterPro" id="IPR052993">
    <property type="entry name" value="CFA-57"/>
</dbReference>
<reference evidence="2" key="1">
    <citation type="submission" date="2020-06" db="EMBL/GenBank/DDBJ databases">
        <title>WGS assembly of Ceratodon purpureus strain R40.</title>
        <authorList>
            <person name="Carey S.B."/>
            <person name="Jenkins J."/>
            <person name="Shu S."/>
            <person name="Lovell J.T."/>
            <person name="Sreedasyam A."/>
            <person name="Maumus F."/>
            <person name="Tiley G.P."/>
            <person name="Fernandez-Pozo N."/>
            <person name="Barry K."/>
            <person name="Chen C."/>
            <person name="Wang M."/>
            <person name="Lipzen A."/>
            <person name="Daum C."/>
            <person name="Saski C.A."/>
            <person name="Payton A.C."/>
            <person name="Mcbreen J.C."/>
            <person name="Conrad R.E."/>
            <person name="Kollar L.M."/>
            <person name="Olsson S."/>
            <person name="Huttunen S."/>
            <person name="Landis J.B."/>
            <person name="Wickett N.J."/>
            <person name="Johnson M.G."/>
            <person name="Rensing S.A."/>
            <person name="Grimwood J."/>
            <person name="Schmutz J."/>
            <person name="Mcdaniel S.F."/>
        </authorList>
    </citation>
    <scope>NUCLEOTIDE SEQUENCE</scope>
    <source>
        <strain evidence="2">R40</strain>
    </source>
</reference>
<dbReference type="Pfam" id="PF00400">
    <property type="entry name" value="WD40"/>
    <property type="match status" value="1"/>
</dbReference>
<keyword evidence="1" id="KW-0853">WD repeat</keyword>
<dbReference type="PROSITE" id="PS50294">
    <property type="entry name" value="WD_REPEATS_REGION"/>
    <property type="match status" value="1"/>
</dbReference>
<dbReference type="SMART" id="SM00320">
    <property type="entry name" value="WD40"/>
    <property type="match status" value="3"/>
</dbReference>